<dbReference type="InterPro" id="IPR008621">
    <property type="entry name" value="Cbb3-typ_cyt_oxidase_comp"/>
</dbReference>
<proteinExistence type="predicted"/>
<protein>
    <submittedName>
        <fullName evidence="2">Cbb3-type cytochrome oxidase subunit 3</fullName>
    </submittedName>
</protein>
<dbReference type="Pfam" id="PF05545">
    <property type="entry name" value="FixQ"/>
    <property type="match status" value="1"/>
</dbReference>
<evidence type="ECO:0000313" key="3">
    <source>
        <dbReference type="Proteomes" id="UP000295611"/>
    </source>
</evidence>
<evidence type="ECO:0000256" key="1">
    <source>
        <dbReference type="SAM" id="Phobius"/>
    </source>
</evidence>
<dbReference type="AlphaFoldDB" id="A0A4R7BEP3"/>
<keyword evidence="1" id="KW-0472">Membrane</keyword>
<keyword evidence="3" id="KW-1185">Reference proteome</keyword>
<comment type="caution">
    <text evidence="2">The sequence shown here is derived from an EMBL/GenBank/DDBJ whole genome shotgun (WGS) entry which is preliminary data.</text>
</comment>
<dbReference type="EMBL" id="SNZP01000001">
    <property type="protein sequence ID" value="TDR82732.1"/>
    <property type="molecule type" value="Genomic_DNA"/>
</dbReference>
<feature type="transmembrane region" description="Helical" evidence="1">
    <location>
        <begin position="6"/>
        <end position="27"/>
    </location>
</feature>
<name>A0A4R7BEP3_9NEIS</name>
<sequence>MDWTNFARELFTVFCFVSFLLFAWVAYSKRSKQRYNEVANMIIDDDDTPKEDPAQQTGNGAR</sequence>
<dbReference type="RefSeq" id="WP_133678061.1">
    <property type="nucleotide sequence ID" value="NZ_SNZP01000001.1"/>
</dbReference>
<evidence type="ECO:0000313" key="2">
    <source>
        <dbReference type="EMBL" id="TDR82732.1"/>
    </source>
</evidence>
<accession>A0A4R7BEP3</accession>
<gene>
    <name evidence="2" type="ORF">DFP86_101121</name>
</gene>
<reference evidence="2 3" key="1">
    <citation type="submission" date="2019-03" db="EMBL/GenBank/DDBJ databases">
        <title>Genomic Encyclopedia of Type Strains, Phase III (KMG-III): the genomes of soil and plant-associated and newly described type strains.</title>
        <authorList>
            <person name="Whitman W."/>
        </authorList>
    </citation>
    <scope>NUCLEOTIDE SEQUENCE [LARGE SCALE GENOMIC DNA]</scope>
    <source>
        <strain evidence="2 3">CECT 8976</strain>
    </source>
</reference>
<keyword evidence="1" id="KW-1133">Transmembrane helix</keyword>
<dbReference type="OrthoDB" id="8604580at2"/>
<dbReference type="Proteomes" id="UP000295611">
    <property type="component" value="Unassembled WGS sequence"/>
</dbReference>
<organism evidence="2 3">
    <name type="scientific">Paludibacterium purpuratum</name>
    <dbReference type="NCBI Taxonomy" id="1144873"/>
    <lineage>
        <taxon>Bacteria</taxon>
        <taxon>Pseudomonadati</taxon>
        <taxon>Pseudomonadota</taxon>
        <taxon>Betaproteobacteria</taxon>
        <taxon>Neisseriales</taxon>
        <taxon>Chromobacteriaceae</taxon>
        <taxon>Paludibacterium</taxon>
    </lineage>
</organism>
<keyword evidence="1" id="KW-0812">Transmembrane</keyword>